<dbReference type="OrthoDB" id="10255570at2759"/>
<dbReference type="Proteomes" id="UP000192220">
    <property type="component" value="Unplaced"/>
</dbReference>
<dbReference type="KEGG" id="alim:106520000"/>
<evidence type="ECO:0000313" key="2">
    <source>
        <dbReference type="RefSeq" id="XP_013867345.1"/>
    </source>
</evidence>
<name>A0A2I4BHX2_AUSLI</name>
<keyword evidence="1" id="KW-1185">Reference proteome</keyword>
<proteinExistence type="predicted"/>
<dbReference type="RefSeq" id="XP_013867345.1">
    <property type="nucleotide sequence ID" value="XM_014011891.1"/>
</dbReference>
<sequence>MTNTYRDLGIVQQDEEDFVDILEERRLSSDLGFAFRTFSPPPHKGPPPCTNAELHRAVLDSQYLRYVTKEVQPFFKDAALRCGDVNNRS</sequence>
<keyword evidence="2" id="KW-0808">Transferase</keyword>
<protein>
    <submittedName>
        <fullName evidence="2">Dihydroxyacetone phosphate acyltransferase</fullName>
    </submittedName>
</protein>
<keyword evidence="2" id="KW-0012">Acyltransferase</keyword>
<dbReference type="GeneID" id="106520000"/>
<reference evidence="2" key="1">
    <citation type="submission" date="2025-08" db="UniProtKB">
        <authorList>
            <consortium name="RefSeq"/>
        </authorList>
    </citation>
    <scope>IDENTIFICATION</scope>
    <source>
        <strain evidence="2">Quisiro</strain>
        <tissue evidence="2">Liver</tissue>
    </source>
</reference>
<dbReference type="InParanoid" id="A0A2I4BHX2"/>
<dbReference type="STRING" id="52670.A0A2I4BHX2"/>
<accession>A0A2I4BHX2</accession>
<evidence type="ECO:0000313" key="1">
    <source>
        <dbReference type="Proteomes" id="UP000192220"/>
    </source>
</evidence>
<dbReference type="AlphaFoldDB" id="A0A2I4BHX2"/>
<gene>
    <name evidence="2" type="primary">LOC106520000</name>
</gene>
<organism evidence="1 2">
    <name type="scientific">Austrofundulus limnaeus</name>
    <name type="common">Annual killifish</name>
    <dbReference type="NCBI Taxonomy" id="52670"/>
    <lineage>
        <taxon>Eukaryota</taxon>
        <taxon>Metazoa</taxon>
        <taxon>Chordata</taxon>
        <taxon>Craniata</taxon>
        <taxon>Vertebrata</taxon>
        <taxon>Euteleostomi</taxon>
        <taxon>Actinopterygii</taxon>
        <taxon>Neopterygii</taxon>
        <taxon>Teleostei</taxon>
        <taxon>Neoteleostei</taxon>
        <taxon>Acanthomorphata</taxon>
        <taxon>Ovalentaria</taxon>
        <taxon>Atherinomorphae</taxon>
        <taxon>Cyprinodontiformes</taxon>
        <taxon>Rivulidae</taxon>
        <taxon>Austrofundulus</taxon>
    </lineage>
</organism>